<protein>
    <submittedName>
        <fullName evidence="1">Uncharacterized protein</fullName>
    </submittedName>
</protein>
<accession>A0A8D8UT84</accession>
<sequence length="138" mass="15400">MLQLSHDLHFPFHIPPVIPLGNADKLGGQCHPGGFLLASVHGSEFAPSDFTLQIVELFDVNISLDDNIPPGKAGLKFSNRISLIYFDQFLGPRHVSSILFGYLLLIVHLVVQSIGVEIQSNNIPRSRYVTHDFLHKYL</sequence>
<proteinExistence type="predicted"/>
<dbReference type="AlphaFoldDB" id="A0A8D8UT84"/>
<name>A0A8D8UT84_9HEMI</name>
<reference evidence="1" key="1">
    <citation type="submission" date="2021-05" db="EMBL/GenBank/DDBJ databases">
        <authorList>
            <person name="Alioto T."/>
            <person name="Alioto T."/>
            <person name="Gomez Garrido J."/>
        </authorList>
    </citation>
    <scope>NUCLEOTIDE SEQUENCE</scope>
</reference>
<dbReference type="EMBL" id="HBUF01347227">
    <property type="protein sequence ID" value="CAG6710565.1"/>
    <property type="molecule type" value="Transcribed_RNA"/>
</dbReference>
<evidence type="ECO:0000313" key="1">
    <source>
        <dbReference type="EMBL" id="CAG6710565.1"/>
    </source>
</evidence>
<organism evidence="1">
    <name type="scientific">Cacopsylla melanoneura</name>
    <dbReference type="NCBI Taxonomy" id="428564"/>
    <lineage>
        <taxon>Eukaryota</taxon>
        <taxon>Metazoa</taxon>
        <taxon>Ecdysozoa</taxon>
        <taxon>Arthropoda</taxon>
        <taxon>Hexapoda</taxon>
        <taxon>Insecta</taxon>
        <taxon>Pterygota</taxon>
        <taxon>Neoptera</taxon>
        <taxon>Paraneoptera</taxon>
        <taxon>Hemiptera</taxon>
        <taxon>Sternorrhyncha</taxon>
        <taxon>Psylloidea</taxon>
        <taxon>Psyllidae</taxon>
        <taxon>Psyllinae</taxon>
        <taxon>Cacopsylla</taxon>
    </lineage>
</organism>